<keyword evidence="1" id="KW-1133">Transmembrane helix</keyword>
<evidence type="ECO:0000313" key="3">
    <source>
        <dbReference type="Proteomes" id="UP000016930"/>
    </source>
</evidence>
<dbReference type="Proteomes" id="UP000016930">
    <property type="component" value="Unassembled WGS sequence"/>
</dbReference>
<dbReference type="AlphaFoldDB" id="M2R4E0"/>
<dbReference type="HOGENOM" id="CLU_1128940_0_0_1"/>
<organism evidence="2 3">
    <name type="scientific">Ceriporiopsis subvermispora (strain B)</name>
    <name type="common">White-rot fungus</name>
    <name type="synonym">Gelatoporia subvermispora</name>
    <dbReference type="NCBI Taxonomy" id="914234"/>
    <lineage>
        <taxon>Eukaryota</taxon>
        <taxon>Fungi</taxon>
        <taxon>Dikarya</taxon>
        <taxon>Basidiomycota</taxon>
        <taxon>Agaricomycotina</taxon>
        <taxon>Agaricomycetes</taxon>
        <taxon>Polyporales</taxon>
        <taxon>Gelatoporiaceae</taxon>
        <taxon>Gelatoporia</taxon>
    </lineage>
</organism>
<keyword evidence="1" id="KW-0472">Membrane</keyword>
<reference evidence="2 3" key="1">
    <citation type="journal article" date="2012" name="Proc. Natl. Acad. Sci. U.S.A.">
        <title>Comparative genomics of Ceriporiopsis subvermispora and Phanerochaete chrysosporium provide insight into selective ligninolysis.</title>
        <authorList>
            <person name="Fernandez-Fueyo E."/>
            <person name="Ruiz-Duenas F.J."/>
            <person name="Ferreira P."/>
            <person name="Floudas D."/>
            <person name="Hibbett D.S."/>
            <person name="Canessa P."/>
            <person name="Larrondo L.F."/>
            <person name="James T.Y."/>
            <person name="Seelenfreund D."/>
            <person name="Lobos S."/>
            <person name="Polanco R."/>
            <person name="Tello M."/>
            <person name="Honda Y."/>
            <person name="Watanabe T."/>
            <person name="Watanabe T."/>
            <person name="Ryu J.S."/>
            <person name="Kubicek C.P."/>
            <person name="Schmoll M."/>
            <person name="Gaskell J."/>
            <person name="Hammel K.E."/>
            <person name="St John F.J."/>
            <person name="Vanden Wymelenberg A."/>
            <person name="Sabat G."/>
            <person name="Splinter BonDurant S."/>
            <person name="Syed K."/>
            <person name="Yadav J.S."/>
            <person name="Doddapaneni H."/>
            <person name="Subramanian V."/>
            <person name="Lavin J.L."/>
            <person name="Oguiza J.A."/>
            <person name="Perez G."/>
            <person name="Pisabarro A.G."/>
            <person name="Ramirez L."/>
            <person name="Santoyo F."/>
            <person name="Master E."/>
            <person name="Coutinho P.M."/>
            <person name="Henrissat B."/>
            <person name="Lombard V."/>
            <person name="Magnuson J.K."/>
            <person name="Kuees U."/>
            <person name="Hori C."/>
            <person name="Igarashi K."/>
            <person name="Samejima M."/>
            <person name="Held B.W."/>
            <person name="Barry K.W."/>
            <person name="LaButti K.M."/>
            <person name="Lapidus A."/>
            <person name="Lindquist E.A."/>
            <person name="Lucas S.M."/>
            <person name="Riley R."/>
            <person name="Salamov A.A."/>
            <person name="Hoffmeister D."/>
            <person name="Schwenk D."/>
            <person name="Hadar Y."/>
            <person name="Yarden O."/>
            <person name="de Vries R.P."/>
            <person name="Wiebenga A."/>
            <person name="Stenlid J."/>
            <person name="Eastwood D."/>
            <person name="Grigoriev I.V."/>
            <person name="Berka R.M."/>
            <person name="Blanchette R.A."/>
            <person name="Kersten P."/>
            <person name="Martinez A.T."/>
            <person name="Vicuna R."/>
            <person name="Cullen D."/>
        </authorList>
    </citation>
    <scope>NUCLEOTIDE SEQUENCE [LARGE SCALE GENOMIC DNA]</scope>
    <source>
        <strain evidence="2 3">B</strain>
    </source>
</reference>
<protein>
    <submittedName>
        <fullName evidence="2">Uncharacterized protein</fullName>
    </submittedName>
</protein>
<keyword evidence="1" id="KW-0812">Transmembrane</keyword>
<dbReference type="EMBL" id="KB445805">
    <property type="protein sequence ID" value="EMD33786.1"/>
    <property type="molecule type" value="Genomic_DNA"/>
</dbReference>
<keyword evidence="3" id="KW-1185">Reference proteome</keyword>
<evidence type="ECO:0000256" key="1">
    <source>
        <dbReference type="SAM" id="Phobius"/>
    </source>
</evidence>
<gene>
    <name evidence="2" type="ORF">CERSUDRAFT_98336</name>
</gene>
<feature type="transmembrane region" description="Helical" evidence="1">
    <location>
        <begin position="33"/>
        <end position="53"/>
    </location>
</feature>
<evidence type="ECO:0000313" key="2">
    <source>
        <dbReference type="EMBL" id="EMD33786.1"/>
    </source>
</evidence>
<accession>M2R4E0</accession>
<name>M2R4E0_CERS8</name>
<sequence>MPFSTNDHYFPPHEVRVEVDQFQADLLVDPVRLYISCFMITTDSMFVYYLTLLKRNGTFGYIWLENDSGPPYAPGPSREPTSTSTTTIIDVPDDEHERSLAATTYWDQHQLYHATGEPSTSIYSAPPYAGPQSSAYGDLQEQGTGHWHISATPDVNLQPTGPSTFGHEQSTMTASSSMAGPTVAQSLLSMEEEIQKIKNCRICICFCGKKLGSVPVEKAVKVLEETNLLGGIWYLEPSGDPWLKRLESYTNAVANLLGGGDFIALLFGRACDACMTAKVRCTRDESLKCL</sequence>
<proteinExistence type="predicted"/>